<keyword evidence="2" id="KW-1185">Reference proteome</keyword>
<evidence type="ECO:0000313" key="2">
    <source>
        <dbReference type="Proteomes" id="UP000662986"/>
    </source>
</evidence>
<dbReference type="Proteomes" id="UP000662986">
    <property type="component" value="Plasmid unnamed4"/>
</dbReference>
<keyword evidence="1" id="KW-0614">Plasmid</keyword>
<accession>A0A974VZR0</accession>
<evidence type="ECO:0000313" key="1">
    <source>
        <dbReference type="EMBL" id="QSE87783.1"/>
    </source>
</evidence>
<dbReference type="EMBL" id="CP070615">
    <property type="protein sequence ID" value="QSE87783.1"/>
    <property type="molecule type" value="Genomic_DNA"/>
</dbReference>
<gene>
    <name evidence="1" type="ORF">JWS13_03210</name>
</gene>
<sequence>MPELVSHAVIETILELAQWTRSWCNIQPWQVAITEGAGATDRIGSGRPGRLRPVPPREPDLPFPVEFGVCIAPRARVRVAALPHHGHRG</sequence>
<evidence type="ECO:0008006" key="3">
    <source>
        <dbReference type="Google" id="ProtNLM"/>
    </source>
</evidence>
<organism evidence="1 2">
    <name type="scientific">Rhodococcus pseudokoreensis</name>
    <dbReference type="NCBI Taxonomy" id="2811421"/>
    <lineage>
        <taxon>Bacteria</taxon>
        <taxon>Bacillati</taxon>
        <taxon>Actinomycetota</taxon>
        <taxon>Actinomycetes</taxon>
        <taxon>Mycobacteriales</taxon>
        <taxon>Nocardiaceae</taxon>
        <taxon>Rhodococcus</taxon>
    </lineage>
</organism>
<dbReference type="Gene3D" id="3.40.109.10">
    <property type="entry name" value="NADH Oxidase"/>
    <property type="match status" value="1"/>
</dbReference>
<reference evidence="1 2" key="1">
    <citation type="journal article" date="2021" name="Microbiol. Resour. Announc.">
        <title>Complete Genome Sequences of Two Rhodococcus sp. Strains with Large and Linear Chromosomes, Isolated from Apple Rhizosphere.</title>
        <authorList>
            <person name="Benning S."/>
            <person name="Brugnone N."/>
            <person name="Siani R."/>
            <person name="Kublik S."/>
            <person name="Schloter M."/>
            <person name="Rad V."/>
        </authorList>
    </citation>
    <scope>NUCLEOTIDE SEQUENCE [LARGE SCALE GENOMIC DNA]</scope>
    <source>
        <strain evidence="1 2">R79</strain>
    </source>
</reference>
<geneLocation type="plasmid" evidence="1 2">
    <name>unnamed4</name>
</geneLocation>
<name>A0A974VZR0_9NOCA</name>
<protein>
    <recommendedName>
        <fullName evidence="3">Nitroreductase family protein</fullName>
    </recommendedName>
</protein>
<dbReference type="SUPFAM" id="SSF55469">
    <property type="entry name" value="FMN-dependent nitroreductase-like"/>
    <property type="match status" value="1"/>
</dbReference>
<proteinExistence type="predicted"/>
<reference evidence="1 2" key="2">
    <citation type="journal article" date="2022" name="Arch. Microbiol.">
        <title>Rhodococcus pseudokoreensis sp. nov. isolated from the rhizosphere of young M26 apple rootstocks.</title>
        <authorList>
            <person name="Kampfer P."/>
            <person name="Glaeser S.P."/>
            <person name="Blom J."/>
            <person name="Wolf J."/>
            <person name="Benning S."/>
            <person name="Schloter M."/>
            <person name="Neumann-Schaal M."/>
        </authorList>
    </citation>
    <scope>NUCLEOTIDE SEQUENCE [LARGE SCALE GENOMIC DNA]</scope>
    <source>
        <strain evidence="1 2">R79</strain>
    </source>
</reference>
<dbReference type="InterPro" id="IPR000415">
    <property type="entry name" value="Nitroreductase-like"/>
</dbReference>